<feature type="domain" description="SbsA Ig-like" evidence="2">
    <location>
        <begin position="183"/>
        <end position="262"/>
    </location>
</feature>
<proteinExistence type="predicted"/>
<reference evidence="3" key="1">
    <citation type="journal article" date="2019" name="PLoS Negl. Trop. Dis.">
        <title>Revisiting the worldwide diversity of Leptospira species in the environment.</title>
        <authorList>
            <person name="Vincent A.T."/>
            <person name="Schiettekatte O."/>
            <person name="Bourhy P."/>
            <person name="Veyrier F.J."/>
            <person name="Picardeau M."/>
        </authorList>
    </citation>
    <scope>NUCLEOTIDE SEQUENCE [LARGE SCALE GENOMIC DNA]</scope>
    <source>
        <strain evidence="3">SSW15</strain>
    </source>
</reference>
<feature type="domain" description="SbsA Ig-like" evidence="2">
    <location>
        <begin position="39"/>
        <end position="134"/>
    </location>
</feature>
<organism evidence="3 4">
    <name type="scientific">Leptospira fletcheri</name>
    <dbReference type="NCBI Taxonomy" id="2484981"/>
    <lineage>
        <taxon>Bacteria</taxon>
        <taxon>Pseudomonadati</taxon>
        <taxon>Spirochaetota</taxon>
        <taxon>Spirochaetia</taxon>
        <taxon>Leptospirales</taxon>
        <taxon>Leptospiraceae</taxon>
        <taxon>Leptospira</taxon>
    </lineage>
</organism>
<keyword evidence="4" id="KW-1185">Reference proteome</keyword>
<dbReference type="OrthoDB" id="343030at2"/>
<evidence type="ECO:0000313" key="4">
    <source>
        <dbReference type="Proteomes" id="UP000298458"/>
    </source>
</evidence>
<dbReference type="Gene3D" id="2.60.40.3710">
    <property type="match status" value="2"/>
</dbReference>
<accession>A0A4V3JDZ6</accession>
<dbReference type="Pfam" id="PF13205">
    <property type="entry name" value="Big_5"/>
    <property type="match status" value="3"/>
</dbReference>
<dbReference type="EMBL" id="RQET01000003">
    <property type="protein sequence ID" value="TGK12902.1"/>
    <property type="molecule type" value="Genomic_DNA"/>
</dbReference>
<keyword evidence="1" id="KW-0732">Signal</keyword>
<evidence type="ECO:0000259" key="2">
    <source>
        <dbReference type="Pfam" id="PF13205"/>
    </source>
</evidence>
<sequence>MKIDFYKSFLFYSVSLVLFGDCQKLSNKLLKLDPFLGENEPPKVIFSNPISGQQNLPSNQTLSVGFSRAMNINSCQTAFSISPQTSGFFSNTNNLILNFSPSSALNAGTYTFTLTKACEDPNGMDIANPFSASFAVGSVSSLGTNPGVSNMFVFAGTAAACNASSASLSDFLNGNVSNACMGNPLQNQIVINFSRPMNQQATASAITISPSVSANFVWTSSSILTITPDTTLLYNQRYTISIGSQAMDQSNISLKQGVQASFLVGTNNAAPGLSSLTVLAGSQAGCQVGIGAPVNILTGTVTNACMGNPTSNTITFNFTTPMDPQSTQNAISFSPSLSGQFTWSGGNQTLTFVTDSTLGFGTRYTIAIGTSALTANLIPFPQTTTASFVAVGLNPSPAVQAIGLVSQVGSPGCAGSGTYPGTGSSTGGNWSLGYCWWDSSLSVLSPSSYQFRGGDDGQGTSTSCLDQTTDDFRIVFNNYMSSGTTIPAVSLSRISGTSTVIRLASWTWRDCQAAYPYGCRVLDLVFSELEASCGGNAAFGSSGDYNLTNANFDFTVTPVAPATAFPSITPSPNGPVYTLSVSNSATDVNGRALNSPFSFSFISQ</sequence>
<dbReference type="Proteomes" id="UP000298458">
    <property type="component" value="Unassembled WGS sequence"/>
</dbReference>
<evidence type="ECO:0000313" key="3">
    <source>
        <dbReference type="EMBL" id="TGK12902.1"/>
    </source>
</evidence>
<dbReference type="InterPro" id="IPR032812">
    <property type="entry name" value="SbsA_Ig"/>
</dbReference>
<protein>
    <recommendedName>
        <fullName evidence="2">SbsA Ig-like domain-containing protein</fullName>
    </recommendedName>
</protein>
<name>A0A4V3JDZ6_9LEPT</name>
<comment type="caution">
    <text evidence="3">The sequence shown here is derived from an EMBL/GenBank/DDBJ whole genome shotgun (WGS) entry which is preliminary data.</text>
</comment>
<dbReference type="AlphaFoldDB" id="A0A4V3JDZ6"/>
<gene>
    <name evidence="3" type="ORF">EHO60_03240</name>
</gene>
<evidence type="ECO:0000256" key="1">
    <source>
        <dbReference type="ARBA" id="ARBA00022729"/>
    </source>
</evidence>
<feature type="domain" description="SbsA Ig-like" evidence="2">
    <location>
        <begin position="295"/>
        <end position="373"/>
    </location>
</feature>